<sequence length="189" mass="21220">MLLNINSCLCTSSLSIDSFVDTSSTSKNSTQDNHSSGGYVTTSTKVKVLEIKPLASCLHPKLRMNAKEYTQYKELMDSMKGSNKHVHFDCFSSRNESASHINALDDDDTDFVPFEEFEQWRLQRLKDQVSISSSDSDAISAKQSERSAFSVAQVISANYDIPRKQSISTNYDIPRKQAISTNYDIPIKK</sequence>
<reference evidence="1 2" key="1">
    <citation type="journal article" date="2006" name="PLoS Genet.">
        <title>The complete genome sequence and comparative genome analysis of the high pathogenicity Yersinia enterocolitica strain 8081.</title>
        <authorList>
            <person name="Thomson N.R."/>
            <person name="Howard S."/>
            <person name="Wren B.W."/>
            <person name="Holden M.T.G."/>
            <person name="Crossman L."/>
            <person name="Challis G.L."/>
            <person name="Churcher C."/>
            <person name="Mungall K."/>
            <person name="Brooks K."/>
            <person name="Chillingworth T."/>
            <person name="Feltwell T."/>
            <person name="Abdellah Z."/>
            <person name="Hauser H."/>
            <person name="Jagels K."/>
            <person name="Maddison M."/>
            <person name="Moule S."/>
            <person name="Sanders M."/>
            <person name="Whitehead S."/>
            <person name="Quail M.A."/>
            <person name="Dougan G."/>
            <person name="Parkhill J."/>
            <person name="Prentice M.B."/>
        </authorList>
    </citation>
    <scope>NUCLEOTIDE SEQUENCE [LARGE SCALE GENOMIC DNA]</scope>
    <source>
        <strain evidence="2">NCTC 13174 / 8081</strain>
    </source>
</reference>
<organism evidence="1 2">
    <name type="scientific">Yersinia enterocolitica serotype O:8 / biotype 1B (strain NCTC 13174 / 8081)</name>
    <dbReference type="NCBI Taxonomy" id="393305"/>
    <lineage>
        <taxon>Bacteria</taxon>
        <taxon>Pseudomonadati</taxon>
        <taxon>Pseudomonadota</taxon>
        <taxon>Gammaproteobacteria</taxon>
        <taxon>Enterobacterales</taxon>
        <taxon>Yersiniaceae</taxon>
        <taxon>Yersinia</taxon>
    </lineage>
</organism>
<protein>
    <submittedName>
        <fullName evidence="1">Exported protein</fullName>
    </submittedName>
</protein>
<proteinExistence type="predicted"/>
<dbReference type="RefSeq" id="WP_011816549.1">
    <property type="nucleotide sequence ID" value="NC_008800.1"/>
</dbReference>
<evidence type="ECO:0000313" key="2">
    <source>
        <dbReference type="Proteomes" id="UP000000642"/>
    </source>
</evidence>
<name>A1JRY1_YERE8</name>
<dbReference type="Proteomes" id="UP000000642">
    <property type="component" value="Chromosome"/>
</dbReference>
<dbReference type="HOGENOM" id="CLU_1433989_0_0_6"/>
<gene>
    <name evidence="1" type="ordered locus">YE2444</name>
</gene>
<dbReference type="AlphaFoldDB" id="A1JRY1"/>
<accession>A1JRY1</accession>
<dbReference type="EMBL" id="AM286415">
    <property type="protein sequence ID" value="CAL12491.1"/>
    <property type="molecule type" value="Genomic_DNA"/>
</dbReference>
<evidence type="ECO:0000313" key="1">
    <source>
        <dbReference type="EMBL" id="CAL12491.1"/>
    </source>
</evidence>
<dbReference type="KEGG" id="yen:YE2444"/>
<dbReference type="OrthoDB" id="6637868at2"/>